<organism evidence="2">
    <name type="scientific">Oryctes rhinoceros nudivirus</name>
    <dbReference type="NCBI Taxonomy" id="92521"/>
    <lineage>
        <taxon>Viruses</taxon>
        <taxon>Viruses incertae sedis</taxon>
        <taxon>Naldaviricetes</taxon>
        <taxon>Lefavirales</taxon>
        <taxon>Nudiviridae</taxon>
        <taxon>Alphanudivirus</taxon>
        <taxon>Alphanudivirus oryrhinocerotis</taxon>
    </lineage>
</organism>
<protein>
    <submittedName>
        <fullName evidence="1">Uncharacterized protein</fullName>
    </submittedName>
</protein>
<dbReference type="GeneID" id="7047271"/>
<evidence type="ECO:0000313" key="2">
    <source>
        <dbReference type="Proteomes" id="UP000011785"/>
    </source>
</evidence>
<accession>B7SVB2</accession>
<dbReference type="Proteomes" id="UP000011785">
    <property type="component" value="Segment"/>
</dbReference>
<name>B7SVB2_9VIRU</name>
<sequence length="59" mass="6451">MLDIDTGNINAGVVGENFKCLAPQTLLRNQVPTEQASICAGVAYERMTSLYRQACMRST</sequence>
<dbReference type="KEGG" id="vg:7047271"/>
<dbReference type="RefSeq" id="YP_002321402.1">
    <property type="nucleotide sequence ID" value="NC_011588.1"/>
</dbReference>
<dbReference type="EMBL" id="EU747721">
    <property type="protein sequence ID" value="ACH96221.1"/>
    <property type="molecule type" value="Genomic_DNA"/>
</dbReference>
<keyword evidence="2" id="KW-1185">Reference proteome</keyword>
<evidence type="ECO:0000313" key="1">
    <source>
        <dbReference type="EMBL" id="ACH96221.1"/>
    </source>
</evidence>
<reference evidence="1 2" key="1">
    <citation type="journal article" date="2008" name="J. Virol. Methods">
        <title>Sequencing of the large dsDNA genome of Oryctes rhinoceros nudivirus using multiple displacement amplification of nanogram amounts of virus DNA.</title>
        <authorList>
            <person name="Wang Y."/>
            <person name="Kleespies R.G."/>
            <person name="Ramle M.B."/>
            <person name="Jehle J.A."/>
        </authorList>
    </citation>
    <scope>NUCLEOTIDE SEQUENCE [LARGE SCALE GENOMIC DNA]</scope>
    <source>
        <strain evidence="2">Isolate Oryctes rhinoceros/Malaysia/Ma07/2007</strain>
    </source>
</reference>
<proteinExistence type="predicted"/>